<evidence type="ECO:0000256" key="8">
    <source>
        <dbReference type="ARBA" id="ARBA00023235"/>
    </source>
</evidence>
<evidence type="ECO:0000256" key="5">
    <source>
        <dbReference type="ARBA" id="ARBA00022605"/>
    </source>
</evidence>
<name>A0A7C1X0Z1_THERO</name>
<dbReference type="EC" id="5.3.1.24" evidence="3 9"/>
<dbReference type="HAMAP" id="MF_00135">
    <property type="entry name" value="PRAI"/>
    <property type="match status" value="1"/>
</dbReference>
<dbReference type="PANTHER" id="PTHR42894:SF1">
    <property type="entry name" value="N-(5'-PHOSPHORIBOSYL)ANTHRANILATE ISOMERASE"/>
    <property type="match status" value="1"/>
</dbReference>
<evidence type="ECO:0000313" key="11">
    <source>
        <dbReference type="EMBL" id="HEF65596.1"/>
    </source>
</evidence>
<evidence type="ECO:0000256" key="7">
    <source>
        <dbReference type="ARBA" id="ARBA00023141"/>
    </source>
</evidence>
<keyword evidence="5 9" id="KW-0028">Amino-acid biosynthesis</keyword>
<evidence type="ECO:0000256" key="1">
    <source>
        <dbReference type="ARBA" id="ARBA00001164"/>
    </source>
</evidence>
<comment type="catalytic activity">
    <reaction evidence="1 9">
        <text>N-(5-phospho-beta-D-ribosyl)anthranilate = 1-(2-carboxyphenylamino)-1-deoxy-D-ribulose 5-phosphate</text>
        <dbReference type="Rhea" id="RHEA:21540"/>
        <dbReference type="ChEBI" id="CHEBI:18277"/>
        <dbReference type="ChEBI" id="CHEBI:58613"/>
        <dbReference type="EC" id="5.3.1.24"/>
    </reaction>
</comment>
<dbReference type="CDD" id="cd00405">
    <property type="entry name" value="PRAI"/>
    <property type="match status" value="1"/>
</dbReference>
<comment type="caution">
    <text evidence="11">The sequence shown here is derived from an EMBL/GenBank/DDBJ whole genome shotgun (WGS) entry which is preliminary data.</text>
</comment>
<gene>
    <name evidence="9" type="primary">trpF</name>
    <name evidence="11" type="ORF">ENP47_08375</name>
</gene>
<dbReference type="PANTHER" id="PTHR42894">
    <property type="entry name" value="N-(5'-PHOSPHORIBOSYL)ANTHRANILATE ISOMERASE"/>
    <property type="match status" value="1"/>
</dbReference>
<dbReference type="InterPro" id="IPR001240">
    <property type="entry name" value="PRAI_dom"/>
</dbReference>
<dbReference type="Gene3D" id="3.20.20.70">
    <property type="entry name" value="Aldolase class I"/>
    <property type="match status" value="1"/>
</dbReference>
<dbReference type="SUPFAM" id="SSF51366">
    <property type="entry name" value="Ribulose-phoshate binding barrel"/>
    <property type="match status" value="1"/>
</dbReference>
<reference evidence="11" key="1">
    <citation type="journal article" date="2020" name="mSystems">
        <title>Genome- and Community-Level Interaction Insights into Carbon Utilization and Element Cycling Functions of Hydrothermarchaeota in Hydrothermal Sediment.</title>
        <authorList>
            <person name="Zhou Z."/>
            <person name="Liu Y."/>
            <person name="Xu W."/>
            <person name="Pan J."/>
            <person name="Luo Z.H."/>
            <person name="Li M."/>
        </authorList>
    </citation>
    <scope>NUCLEOTIDE SEQUENCE [LARGE SCALE GENOMIC DNA]</scope>
    <source>
        <strain evidence="11">SpSt-222</strain>
    </source>
</reference>
<evidence type="ECO:0000256" key="6">
    <source>
        <dbReference type="ARBA" id="ARBA00022822"/>
    </source>
</evidence>
<keyword evidence="6 9" id="KW-0822">Tryptophan biosynthesis</keyword>
<organism evidence="11">
    <name type="scientific">Thermomicrobium roseum</name>
    <dbReference type="NCBI Taxonomy" id="500"/>
    <lineage>
        <taxon>Bacteria</taxon>
        <taxon>Pseudomonadati</taxon>
        <taxon>Thermomicrobiota</taxon>
        <taxon>Thermomicrobia</taxon>
        <taxon>Thermomicrobiales</taxon>
        <taxon>Thermomicrobiaceae</taxon>
        <taxon>Thermomicrobium</taxon>
    </lineage>
</organism>
<evidence type="ECO:0000256" key="2">
    <source>
        <dbReference type="ARBA" id="ARBA00004664"/>
    </source>
</evidence>
<keyword evidence="8 9" id="KW-0413">Isomerase</keyword>
<keyword evidence="7 9" id="KW-0057">Aromatic amino acid biosynthesis</keyword>
<comment type="pathway">
    <text evidence="2 9">Amino-acid biosynthesis; L-tryptophan biosynthesis; L-tryptophan from chorismate: step 3/5.</text>
</comment>
<dbReference type="AlphaFoldDB" id="A0A7C1X0Z1"/>
<dbReference type="InterPro" id="IPR044643">
    <property type="entry name" value="TrpF_fam"/>
</dbReference>
<accession>A0A7C1X0Z1</accession>
<dbReference type="InterPro" id="IPR011060">
    <property type="entry name" value="RibuloseP-bd_barrel"/>
</dbReference>
<dbReference type="GO" id="GO:0000162">
    <property type="term" value="P:L-tryptophan biosynthetic process"/>
    <property type="evidence" value="ECO:0007669"/>
    <property type="project" value="UniProtKB-UniRule"/>
</dbReference>
<dbReference type="EMBL" id="DSJL01000011">
    <property type="protein sequence ID" value="HEF65596.1"/>
    <property type="molecule type" value="Genomic_DNA"/>
</dbReference>
<protein>
    <recommendedName>
        <fullName evidence="4 9">N-(5'-phosphoribosyl)anthranilate isomerase</fullName>
        <shortName evidence="9">PRAI</shortName>
        <ecNumber evidence="3 9">5.3.1.24</ecNumber>
    </recommendedName>
</protein>
<dbReference type="Pfam" id="PF00697">
    <property type="entry name" value="PRAI"/>
    <property type="match status" value="1"/>
</dbReference>
<evidence type="ECO:0000256" key="3">
    <source>
        <dbReference type="ARBA" id="ARBA00012572"/>
    </source>
</evidence>
<dbReference type="GO" id="GO:0004640">
    <property type="term" value="F:phosphoribosylanthranilate isomerase activity"/>
    <property type="evidence" value="ECO:0007669"/>
    <property type="project" value="UniProtKB-UniRule"/>
</dbReference>
<evidence type="ECO:0000256" key="9">
    <source>
        <dbReference type="HAMAP-Rule" id="MF_00135"/>
    </source>
</evidence>
<dbReference type="InterPro" id="IPR013785">
    <property type="entry name" value="Aldolase_TIM"/>
</dbReference>
<evidence type="ECO:0000259" key="10">
    <source>
        <dbReference type="Pfam" id="PF00697"/>
    </source>
</evidence>
<dbReference type="UniPathway" id="UPA00035">
    <property type="reaction ID" value="UER00042"/>
</dbReference>
<evidence type="ECO:0000256" key="4">
    <source>
        <dbReference type="ARBA" id="ARBA00022272"/>
    </source>
</evidence>
<feature type="domain" description="N-(5'phosphoribosyl) anthranilate isomerase (PRAI)" evidence="10">
    <location>
        <begin position="6"/>
        <end position="209"/>
    </location>
</feature>
<comment type="similarity">
    <text evidence="9">Belongs to the TrpF family.</text>
</comment>
<sequence>MPGLVKLCGMRTPDDVLAAAEAGADFLGLVFAPSPRRVTLEEAAELCRVVRQRQNAPQLVGLFVDAPLEEIMVTAGVLALDVVQLHGNESPEFVQALGWPVIKAIRVRSGETVDAVRARIAPYFAREPVPLAVLLDAYHPKLPGGTGQTLDWTLAAVLAREFPLILAGGLRPETVAEAIEVVRPLGVDVSSGIERGGRKDPAAMRAFVAAARAAFERVAVSNDARSGGEP</sequence>
<proteinExistence type="inferred from homology"/>